<dbReference type="SUPFAM" id="SSF52833">
    <property type="entry name" value="Thioredoxin-like"/>
    <property type="match status" value="1"/>
</dbReference>
<evidence type="ECO:0000259" key="2">
    <source>
        <dbReference type="Pfam" id="PF13462"/>
    </source>
</evidence>
<evidence type="ECO:0000256" key="1">
    <source>
        <dbReference type="SAM" id="SignalP"/>
    </source>
</evidence>
<dbReference type="OrthoDB" id="289091at2759"/>
<dbReference type="InterPro" id="IPR012336">
    <property type="entry name" value="Thioredoxin-like_fold"/>
</dbReference>
<dbReference type="AlphaFoldDB" id="A0A0V0QDM3"/>
<keyword evidence="4" id="KW-1185">Reference proteome</keyword>
<dbReference type="PANTHER" id="PTHR33875">
    <property type="entry name" value="OS09G0542200 PROTEIN"/>
    <property type="match status" value="1"/>
</dbReference>
<dbReference type="Gene3D" id="3.40.30.10">
    <property type="entry name" value="Glutaredoxin"/>
    <property type="match status" value="1"/>
</dbReference>
<organism evidence="3 4">
    <name type="scientific">Pseudocohnilembus persalinus</name>
    <name type="common">Ciliate</name>
    <dbReference type="NCBI Taxonomy" id="266149"/>
    <lineage>
        <taxon>Eukaryota</taxon>
        <taxon>Sar</taxon>
        <taxon>Alveolata</taxon>
        <taxon>Ciliophora</taxon>
        <taxon>Intramacronucleata</taxon>
        <taxon>Oligohymenophorea</taxon>
        <taxon>Scuticociliatia</taxon>
        <taxon>Philasterida</taxon>
        <taxon>Pseudocohnilembidae</taxon>
        <taxon>Pseudocohnilembus</taxon>
    </lineage>
</organism>
<feature type="chain" id="PRO_5006867409" evidence="1">
    <location>
        <begin position="17"/>
        <end position="219"/>
    </location>
</feature>
<reference evidence="3 4" key="1">
    <citation type="journal article" date="2015" name="Sci. Rep.">
        <title>Genome of the facultative scuticociliatosis pathogen Pseudocohnilembus persalinus provides insight into its virulence through horizontal gene transfer.</title>
        <authorList>
            <person name="Xiong J."/>
            <person name="Wang G."/>
            <person name="Cheng J."/>
            <person name="Tian M."/>
            <person name="Pan X."/>
            <person name="Warren A."/>
            <person name="Jiang C."/>
            <person name="Yuan D."/>
            <person name="Miao W."/>
        </authorList>
    </citation>
    <scope>NUCLEOTIDE SEQUENCE [LARGE SCALE GENOMIC DNA]</scope>
    <source>
        <strain evidence="3">36N120E</strain>
    </source>
</reference>
<protein>
    <submittedName>
        <fullName evidence="3">Thioredoxin-like fold</fullName>
    </submittedName>
</protein>
<proteinExistence type="predicted"/>
<feature type="signal peptide" evidence="1">
    <location>
        <begin position="1"/>
        <end position="16"/>
    </location>
</feature>
<dbReference type="PANTHER" id="PTHR33875:SF2">
    <property type="entry name" value="ACR183CP"/>
    <property type="match status" value="1"/>
</dbReference>
<dbReference type="InParanoid" id="A0A0V0QDM3"/>
<feature type="domain" description="Thioredoxin-like fold" evidence="2">
    <location>
        <begin position="32"/>
        <end position="202"/>
    </location>
</feature>
<evidence type="ECO:0000313" key="3">
    <source>
        <dbReference type="EMBL" id="KRX00262.1"/>
    </source>
</evidence>
<gene>
    <name evidence="3" type="ORF">PPERSA_10761</name>
</gene>
<dbReference type="Proteomes" id="UP000054937">
    <property type="component" value="Unassembled WGS sequence"/>
</dbReference>
<name>A0A0V0QDM3_PSEPJ</name>
<dbReference type="EMBL" id="LDAU01000194">
    <property type="protein sequence ID" value="KRX00262.1"/>
    <property type="molecule type" value="Genomic_DNA"/>
</dbReference>
<evidence type="ECO:0000313" key="4">
    <source>
        <dbReference type="Proteomes" id="UP000054937"/>
    </source>
</evidence>
<comment type="caution">
    <text evidence="3">The sequence shown here is derived from an EMBL/GenBank/DDBJ whole genome shotgun (WGS) entry which is preliminary data.</text>
</comment>
<dbReference type="OMA" id="WRNTIDP"/>
<keyword evidence="1" id="KW-0732">Signal</keyword>
<accession>A0A0V0QDM3</accession>
<dbReference type="InterPro" id="IPR036249">
    <property type="entry name" value="Thioredoxin-like_sf"/>
</dbReference>
<dbReference type="Pfam" id="PF13462">
    <property type="entry name" value="Thioredoxin_4"/>
    <property type="match status" value="1"/>
</dbReference>
<sequence length="219" mass="25134">MIKILAFLVLILAVYAKVTPDQNVPISKVYDGLTLGNPDAPFHIEAFYDLMCIDSKNSNLQLNQAFKKIDFENQDQVKFTYHIFPLPYHYNAFYTAVGFRYILDNFSPKEAKEYINLIFNYQDSLVNSATQDLTQDEIFKGMAKLVSSKMVNVDEEDFYNALQNLDYKIDAMNSSKFSLGVHIAGAPYFWANGIPVIDAPNFKSADWVDFIHQYTDLKE</sequence>